<dbReference type="Pfam" id="PF13639">
    <property type="entry name" value="zf-RING_2"/>
    <property type="match status" value="4"/>
</dbReference>
<dbReference type="Proteomes" id="UP000019116">
    <property type="component" value="Chromosome 4B"/>
</dbReference>
<dbReference type="SMART" id="SM00184">
    <property type="entry name" value="RING"/>
    <property type="match status" value="4"/>
</dbReference>
<dbReference type="AlphaFoldDB" id="A0A3B6IXE3"/>
<feature type="region of interest" description="Disordered" evidence="8">
    <location>
        <begin position="99"/>
        <end position="176"/>
    </location>
</feature>
<dbReference type="InterPro" id="IPR001841">
    <property type="entry name" value="Znf_RING"/>
</dbReference>
<dbReference type="InterPro" id="IPR053238">
    <property type="entry name" value="RING-H2_zinc_finger"/>
</dbReference>
<evidence type="ECO:0000256" key="9">
    <source>
        <dbReference type="SAM" id="Phobius"/>
    </source>
</evidence>
<gene>
    <name evidence="11" type="primary">LOC123100639</name>
</gene>
<feature type="compositionally biased region" description="Pro residues" evidence="8">
    <location>
        <begin position="130"/>
        <end position="149"/>
    </location>
</feature>
<dbReference type="GO" id="GO:0008270">
    <property type="term" value="F:zinc ion binding"/>
    <property type="evidence" value="ECO:0007669"/>
    <property type="project" value="UniProtKB-KW"/>
</dbReference>
<dbReference type="OrthoDB" id="8062037at2759"/>
<keyword evidence="9" id="KW-1133">Transmembrane helix</keyword>
<dbReference type="SUPFAM" id="SSF57850">
    <property type="entry name" value="RING/U-box"/>
    <property type="match status" value="4"/>
</dbReference>
<keyword evidence="9" id="KW-0472">Membrane</keyword>
<proteinExistence type="inferred from homology"/>
<evidence type="ECO:0000256" key="1">
    <source>
        <dbReference type="ARBA" id="ARBA00000900"/>
    </source>
</evidence>
<dbReference type="STRING" id="4565.A0A3B6IXE3"/>
<feature type="domain" description="RING-type" evidence="10">
    <location>
        <begin position="182"/>
        <end position="224"/>
    </location>
</feature>
<evidence type="ECO:0000256" key="4">
    <source>
        <dbReference type="ARBA" id="ARBA00022771"/>
    </source>
</evidence>
<evidence type="ECO:0000313" key="12">
    <source>
        <dbReference type="Proteomes" id="UP000019116"/>
    </source>
</evidence>
<sequence>MAAAAPPRRIGRSTVHMDGGGADRPTPAIDGVGGTSSGAGAGRRPGIDLFSGPVCAAVFVSFALCIVAFCVYSFLARRRAIFDARRRFLGRVRDNFNRLSEWSTDGPVPRSPPAATPPASVTTADRVDEPPPPVATTPPGCDVPPPPPGARTATCDDMPPRRGPAPARPARGDTSNSRLGNCPVCLEPLHGRTNIMAAHECAHVFHASCIEPWLHNRGSCPVCQYTAIPTSIPIPDPASASTSTSIGDCPVCLEPLLLDCGDVRAAHACGHVFHSCCIEPWLNQQGSCPVCRCTVNSTFMSTSTSIPTPTTTSTTNSTPISDTIGYCPVCLEPLRAGSGDIRAAHACGHVFHSRCIERWVRRRGSCPVCRCTVRFNPNSTYNLTSMSTSNPTTNTNPTYIPTSIPTHTPTPNSTSNSGPVGECPVCLEPLSVGGGDMKAAHVCGHVFHSRCIERWLRHRNSCPVCRCTVTCSHNP</sequence>
<dbReference type="InterPro" id="IPR013083">
    <property type="entry name" value="Znf_RING/FYVE/PHD"/>
</dbReference>
<evidence type="ECO:0000256" key="2">
    <source>
        <dbReference type="ARBA" id="ARBA00012483"/>
    </source>
</evidence>
<evidence type="ECO:0000256" key="7">
    <source>
        <dbReference type="PROSITE-ProRule" id="PRU00175"/>
    </source>
</evidence>
<feature type="domain" description="RING-type" evidence="10">
    <location>
        <begin position="249"/>
        <end position="292"/>
    </location>
</feature>
<organism evidence="11">
    <name type="scientific">Triticum aestivum</name>
    <name type="common">Wheat</name>
    <dbReference type="NCBI Taxonomy" id="4565"/>
    <lineage>
        <taxon>Eukaryota</taxon>
        <taxon>Viridiplantae</taxon>
        <taxon>Streptophyta</taxon>
        <taxon>Embryophyta</taxon>
        <taxon>Tracheophyta</taxon>
        <taxon>Spermatophyta</taxon>
        <taxon>Magnoliopsida</taxon>
        <taxon>Liliopsida</taxon>
        <taxon>Poales</taxon>
        <taxon>Poaceae</taxon>
        <taxon>BOP clade</taxon>
        <taxon>Pooideae</taxon>
        <taxon>Triticodae</taxon>
        <taxon>Triticeae</taxon>
        <taxon>Triticinae</taxon>
        <taxon>Triticum</taxon>
    </lineage>
</organism>
<dbReference type="PANTHER" id="PTHR14155:SF627">
    <property type="entry name" value="OS06G0192800 PROTEIN"/>
    <property type="match status" value="1"/>
</dbReference>
<evidence type="ECO:0000259" key="10">
    <source>
        <dbReference type="PROSITE" id="PS50089"/>
    </source>
</evidence>
<dbReference type="Gramene" id="TraesCS4B03G0935700.1">
    <property type="protein sequence ID" value="TraesCS4B03G0935700.1.CDS1"/>
    <property type="gene ID" value="TraesCS4B03G0935700"/>
</dbReference>
<keyword evidence="4 7" id="KW-0863">Zinc-finger</keyword>
<dbReference type="PANTHER" id="PTHR14155">
    <property type="entry name" value="RING FINGER DOMAIN-CONTAINING"/>
    <property type="match status" value="1"/>
</dbReference>
<feature type="region of interest" description="Disordered" evidence="8">
    <location>
        <begin position="1"/>
        <end position="39"/>
    </location>
</feature>
<dbReference type="GO" id="GO:0006511">
    <property type="term" value="P:ubiquitin-dependent protein catabolic process"/>
    <property type="evidence" value="ECO:0000318"/>
    <property type="project" value="GO_Central"/>
</dbReference>
<reference evidence="11" key="2">
    <citation type="submission" date="2018-10" db="UniProtKB">
        <authorList>
            <consortium name="EnsemblPlants"/>
        </authorList>
    </citation>
    <scope>IDENTIFICATION</scope>
</reference>
<evidence type="ECO:0000256" key="3">
    <source>
        <dbReference type="ARBA" id="ARBA00022723"/>
    </source>
</evidence>
<feature type="domain" description="RING-type" evidence="10">
    <location>
        <begin position="327"/>
        <end position="370"/>
    </location>
</feature>
<keyword evidence="12" id="KW-1185">Reference proteome</keyword>
<evidence type="ECO:0000256" key="5">
    <source>
        <dbReference type="ARBA" id="ARBA00022833"/>
    </source>
</evidence>
<name>A0A3B6IXE3_WHEAT</name>
<dbReference type="Gramene" id="TraesCS4B02G361300.1">
    <property type="protein sequence ID" value="TraesCS4B02G361300.1.cds1"/>
    <property type="gene ID" value="TraesCS4B02G361300"/>
</dbReference>
<evidence type="ECO:0000313" key="11">
    <source>
        <dbReference type="EnsemblPlants" id="TraesCS4B02G361300.1.cds1"/>
    </source>
</evidence>
<comment type="similarity">
    <text evidence="6">Belongs to the RING-type zinc finger family. ATL subfamily.</text>
</comment>
<feature type="transmembrane region" description="Helical" evidence="9">
    <location>
        <begin position="50"/>
        <end position="75"/>
    </location>
</feature>
<dbReference type="EC" id="2.3.2.27" evidence="2"/>
<dbReference type="OMA" id="RATRCAC"/>
<keyword evidence="3" id="KW-0479">Metal-binding</keyword>
<keyword evidence="5" id="KW-0862">Zinc</keyword>
<keyword evidence="9" id="KW-0812">Transmembrane</keyword>
<dbReference type="GO" id="GO:0016020">
    <property type="term" value="C:membrane"/>
    <property type="evidence" value="ECO:0000318"/>
    <property type="project" value="GO_Central"/>
</dbReference>
<dbReference type="EnsemblPlants" id="TraesCS4B02G361300.1">
    <property type="protein sequence ID" value="TraesCS4B02G361300.1.cds1"/>
    <property type="gene ID" value="TraesCS4B02G361300"/>
</dbReference>
<dbReference type="SMR" id="A0A3B6IXE3"/>
<dbReference type="GO" id="GO:0061630">
    <property type="term" value="F:ubiquitin protein ligase activity"/>
    <property type="evidence" value="ECO:0000318"/>
    <property type="project" value="GO_Central"/>
</dbReference>
<feature type="domain" description="RING-type" evidence="10">
    <location>
        <begin position="423"/>
        <end position="466"/>
    </location>
</feature>
<comment type="catalytic activity">
    <reaction evidence="1">
        <text>S-ubiquitinyl-[E2 ubiquitin-conjugating enzyme]-L-cysteine + [acceptor protein]-L-lysine = [E2 ubiquitin-conjugating enzyme]-L-cysteine + N(6)-ubiquitinyl-[acceptor protein]-L-lysine.</text>
        <dbReference type="EC" id="2.3.2.27"/>
    </reaction>
</comment>
<dbReference type="Gene3D" id="3.30.40.10">
    <property type="entry name" value="Zinc/RING finger domain, C3HC4 (zinc finger)"/>
    <property type="match status" value="4"/>
</dbReference>
<accession>A0A3B6IXE3</accession>
<evidence type="ECO:0000256" key="6">
    <source>
        <dbReference type="ARBA" id="ARBA00024209"/>
    </source>
</evidence>
<dbReference type="PROSITE" id="PS50089">
    <property type="entry name" value="ZF_RING_2"/>
    <property type="match status" value="4"/>
</dbReference>
<evidence type="ECO:0000256" key="8">
    <source>
        <dbReference type="SAM" id="MobiDB-lite"/>
    </source>
</evidence>
<protein>
    <recommendedName>
        <fullName evidence="2">RING-type E3 ubiquitin transferase</fullName>
        <ecNumber evidence="2">2.3.2.27</ecNumber>
    </recommendedName>
</protein>
<reference evidence="11" key="1">
    <citation type="submission" date="2018-08" db="EMBL/GenBank/DDBJ databases">
        <authorList>
            <person name="Rossello M."/>
        </authorList>
    </citation>
    <scope>NUCLEOTIDE SEQUENCE [LARGE SCALE GENOMIC DNA]</scope>
    <source>
        <strain evidence="11">cv. Chinese Spring</strain>
    </source>
</reference>